<dbReference type="Proteomes" id="UP001241169">
    <property type="component" value="Unassembled WGS sequence"/>
</dbReference>
<comment type="pathway">
    <text evidence="2">Secondary metabolite biosynthesis.</text>
</comment>
<dbReference type="GeneID" id="85376237"/>
<dbReference type="PANTHER" id="PTHR24305:SF107">
    <property type="entry name" value="P450, PUTATIVE (EUROFUNG)-RELATED"/>
    <property type="match status" value="1"/>
</dbReference>
<feature type="region of interest" description="Disordered" evidence="8">
    <location>
        <begin position="156"/>
        <end position="177"/>
    </location>
</feature>
<accession>A0ABQ9SJI7</accession>
<evidence type="ECO:0000256" key="1">
    <source>
        <dbReference type="ARBA" id="ARBA00001971"/>
    </source>
</evidence>
<evidence type="ECO:0000256" key="4">
    <source>
        <dbReference type="ARBA" id="ARBA00022723"/>
    </source>
</evidence>
<evidence type="ECO:0000256" key="8">
    <source>
        <dbReference type="SAM" id="MobiDB-lite"/>
    </source>
</evidence>
<dbReference type="InterPro" id="IPR050121">
    <property type="entry name" value="Cytochrome_P450_monoxygenase"/>
</dbReference>
<dbReference type="CDD" id="cd23668">
    <property type="entry name" value="GH55_beta13glucanase-like"/>
    <property type="match status" value="1"/>
</dbReference>
<keyword evidence="5" id="KW-0560">Oxidoreductase</keyword>
<dbReference type="InterPro" id="IPR036396">
    <property type="entry name" value="Cyt_P450_sf"/>
</dbReference>
<name>A0ABQ9SJI7_9PEZI</name>
<keyword evidence="4" id="KW-0479">Metal-binding</keyword>
<comment type="caution">
    <text evidence="11">The sequence shown here is derived from an EMBL/GenBank/DDBJ whole genome shotgun (WGS) entry which is preliminary data.</text>
</comment>
<keyword evidence="9" id="KW-0732">Signal</keyword>
<keyword evidence="12" id="KW-1185">Reference proteome</keyword>
<dbReference type="InterPro" id="IPR024535">
    <property type="entry name" value="RHGA/B-epi-like_pectate_lyase"/>
</dbReference>
<dbReference type="SMART" id="SM00257">
    <property type="entry name" value="LysM"/>
    <property type="match status" value="1"/>
</dbReference>
<dbReference type="InterPro" id="IPR001128">
    <property type="entry name" value="Cyt_P450"/>
</dbReference>
<protein>
    <recommendedName>
        <fullName evidence="10">LysM domain-containing protein</fullName>
    </recommendedName>
</protein>
<dbReference type="InterPro" id="IPR018392">
    <property type="entry name" value="LysM"/>
</dbReference>
<dbReference type="InterPro" id="IPR002401">
    <property type="entry name" value="Cyt_P450_E_grp-I"/>
</dbReference>
<dbReference type="Gene3D" id="2.160.20.10">
    <property type="entry name" value="Single-stranded right-handed beta-helix, Pectin lyase-like"/>
    <property type="match status" value="2"/>
</dbReference>
<dbReference type="CDD" id="cd11051">
    <property type="entry name" value="CYP59-like"/>
    <property type="match status" value="1"/>
</dbReference>
<organism evidence="11 12">
    <name type="scientific">Colletotrichum paranaense</name>
    <dbReference type="NCBI Taxonomy" id="1914294"/>
    <lineage>
        <taxon>Eukaryota</taxon>
        <taxon>Fungi</taxon>
        <taxon>Dikarya</taxon>
        <taxon>Ascomycota</taxon>
        <taxon>Pezizomycotina</taxon>
        <taxon>Sordariomycetes</taxon>
        <taxon>Hypocreomycetidae</taxon>
        <taxon>Glomerellales</taxon>
        <taxon>Glomerellaceae</taxon>
        <taxon>Colletotrichum</taxon>
        <taxon>Colletotrichum acutatum species complex</taxon>
    </lineage>
</organism>
<dbReference type="PROSITE" id="PS51782">
    <property type="entry name" value="LYSM"/>
    <property type="match status" value="1"/>
</dbReference>
<dbReference type="SUPFAM" id="SSF51126">
    <property type="entry name" value="Pectin lyase-like"/>
    <property type="match status" value="2"/>
</dbReference>
<dbReference type="CDD" id="cd00118">
    <property type="entry name" value="LysM"/>
    <property type="match status" value="1"/>
</dbReference>
<evidence type="ECO:0000256" key="6">
    <source>
        <dbReference type="ARBA" id="ARBA00023004"/>
    </source>
</evidence>
<evidence type="ECO:0000259" key="10">
    <source>
        <dbReference type="PROSITE" id="PS51782"/>
    </source>
</evidence>
<dbReference type="Pfam" id="PF01476">
    <property type="entry name" value="LysM"/>
    <property type="match status" value="1"/>
</dbReference>
<feature type="chain" id="PRO_5047442321" description="LysM domain-containing protein" evidence="9">
    <location>
        <begin position="28"/>
        <end position="1917"/>
    </location>
</feature>
<dbReference type="Gene3D" id="1.10.630.10">
    <property type="entry name" value="Cytochrome P450"/>
    <property type="match status" value="1"/>
</dbReference>
<reference evidence="11 12" key="1">
    <citation type="submission" date="2016-10" db="EMBL/GenBank/DDBJ databases">
        <title>The genome sequence of Colletotrichum fioriniae PJ7.</title>
        <authorList>
            <person name="Baroncelli R."/>
        </authorList>
    </citation>
    <scope>NUCLEOTIDE SEQUENCE [LARGE SCALE GENOMIC DNA]</scope>
    <source>
        <strain evidence="11 12">IMI 384185</strain>
    </source>
</reference>
<evidence type="ECO:0000256" key="5">
    <source>
        <dbReference type="ARBA" id="ARBA00023002"/>
    </source>
</evidence>
<dbReference type="Pfam" id="PF00067">
    <property type="entry name" value="p450"/>
    <property type="match status" value="1"/>
</dbReference>
<dbReference type="Gene3D" id="3.10.350.10">
    <property type="entry name" value="LysM domain"/>
    <property type="match status" value="1"/>
</dbReference>
<feature type="signal peptide" evidence="9">
    <location>
        <begin position="1"/>
        <end position="27"/>
    </location>
</feature>
<evidence type="ECO:0000256" key="9">
    <source>
        <dbReference type="SAM" id="SignalP"/>
    </source>
</evidence>
<dbReference type="SUPFAM" id="SSF48264">
    <property type="entry name" value="Cytochrome P450"/>
    <property type="match status" value="1"/>
</dbReference>
<evidence type="ECO:0000256" key="7">
    <source>
        <dbReference type="ARBA" id="ARBA00023033"/>
    </source>
</evidence>
<evidence type="ECO:0000256" key="3">
    <source>
        <dbReference type="ARBA" id="ARBA00022617"/>
    </source>
</evidence>
<evidence type="ECO:0000313" key="12">
    <source>
        <dbReference type="Proteomes" id="UP001241169"/>
    </source>
</evidence>
<evidence type="ECO:0000313" key="11">
    <source>
        <dbReference type="EMBL" id="KAK1537956.1"/>
    </source>
</evidence>
<keyword evidence="7" id="KW-0503">Monooxygenase</keyword>
<dbReference type="PANTHER" id="PTHR24305">
    <property type="entry name" value="CYTOCHROME P450"/>
    <property type="match status" value="1"/>
</dbReference>
<gene>
    <name evidence="11" type="ORF">CPAR01_08069</name>
</gene>
<dbReference type="Pfam" id="PF12708">
    <property type="entry name" value="Pect-lyase_RHGA_epim"/>
    <property type="match status" value="2"/>
</dbReference>
<dbReference type="SUPFAM" id="SSF54106">
    <property type="entry name" value="LysM domain"/>
    <property type="match status" value="1"/>
</dbReference>
<feature type="domain" description="LysM" evidence="10">
    <location>
        <begin position="1150"/>
        <end position="1196"/>
    </location>
</feature>
<dbReference type="InterPro" id="IPR011050">
    <property type="entry name" value="Pectin_lyase_fold/virulence"/>
</dbReference>
<dbReference type="PRINTS" id="PR00463">
    <property type="entry name" value="EP450I"/>
</dbReference>
<comment type="cofactor">
    <cofactor evidence="1">
        <name>heme</name>
        <dbReference type="ChEBI" id="CHEBI:30413"/>
    </cofactor>
</comment>
<keyword evidence="6" id="KW-0408">Iron</keyword>
<proteinExistence type="predicted"/>
<keyword evidence="3" id="KW-0349">Heme</keyword>
<sequence>MGRLNVLMSSLLFSVTLFACLATTVSGHQHSHHNHAHLHARADNKNSSAANIVEEALAALKLLNKARVENPHFNKYEFHSGSKTPSLAPALDAPAVISNDTTLRRRQSQNNSSAEISAPNFSISPELAEAAKLLAESTPQVPKGNHSEVAKAIREKYAHKTNDTNTPESLKTPEGRLSVYGDDKLSKRAEEWWMVSMGSSGTSPFAPSGYKVWRNVKDYGAKGDGVTDDTDAINKAVSDGVRCGPDCGSSTIYPAVVYFPPGTYLVSSPIVQYFNTEFLGNPLDVPTLLAASSFVGQGVIKSDVYISDDEEWYLNTANFLRSIKNFKIDIRPASSWTYMCGIHWQVAQATSLENIEFYMQFESDVPGNNQQGVYMENGSGGFLADLTFVGGAFGAYFGNQQFTTSHLVFVNSVVGVQVHWDWAWTMQDFIFESCGTALLVVGGAGGPKSTGQGVGSLILVDSIIANTPKGIVTTLYAENSTSFLLQNVGFFNTITAITDNETGNILLNGGNSVVVDSWGFGRITNATTGAGQTSFVNGEHIAVMERNEGLLGDAYDNLKPNLFTRRRPKYQDVLSSKVMNVKTLGAKGDGKTDDTSALNSILQGAANTSSVVFFPYGVYLVTDTLRVPVGSRIIGQVWPQIMGTGDKFSDETQPRAVVEVGKAGDVGIVEITSMMVTVKGPTAGAVTIEWNVAESSTGSAGMWDTHVRIGGAAGSDLSTANCPKNSGIVNSRCKAASLLMHLKPKSTAYLENVWLWTADHDLDKITLDQIDIYAGRGLLVESAKAWLWGTSVEHNVLYQYQFSNAKNVVMGMIQTESPYFQPVPKAPTPFTTGLFPNDPTFSGCVASSSATCAVSWAVRIIDSSSIYMLGAGLYSWFIDYSQDCLDTENCQERAMEVQQSKDIWIYNLCTKAIVEMVSPLGSVPTYAKDNVNGFLASVLAWLQGSTDVAGEREFEGYRVWTSGMLEQLYGLVLPETCSSALTEIIACDNRTEDYQGPGIRSWLGNVNDTDSVCAESCGKSLKTWFDSVSIACAGYEVNDALPTLLGGRIWDGWNQTCLKDTDSGKYCGEIIDGFTTVSTIEEMPKNELCSFCWVEHYAIPQRSRYSKYDSFIQSQYEYTVTECGTAGVNTTIPETPLIIEDPATYCQTDKWYTTAEGDTCDTIAQSNSVSSATLYFENPDTIFDCFNIEAGSKLCIPPPCTLTWVIQPDDTCASIEYNLTMTAVTPVLGNTQKYNRWVDKNCENLHIASAATFGHVLCMSPPDGAYAGNDTVNGDTTTPTNAPGYSEEIIDPPAGATVADGTTVYCGSWHVAAVNDTCSTIAFSSGTTITLFLEVNPSLGTEVAGCTEKCCPSSRSLPKRKLASSRMGLNVVLLAQALGALAAFYVAKFVVRLVQVRSRVRAVSKDHAVLIDDAPQEVLPHSFIFGHLLLIGKLMAKQPPGLNGQVLPLLLLREYPDLCKKGLVYVDTWPIGPPMIAVFHPKIADQFTQERSLPKHSMMKEEFHPLTGCDDLVNMEGQTWKTWRTVFNPGFSARNILSLVPAMVEEALVLKKSFEALANSGATVALEDGVMKATVDVIGRAVLGTRLNAQTTNSPVFRALQKQIGLLIPDNSPPNLLKSINPLRPFQMLYYNYVMKREIVPHIERQLKENISERSNSNGPKTVNSLAITSYIKEVSAAGSKAEAKLDSQFIDIAVSQLKIFLLAGHDTTASALCFAWYLMSKYPAILEKVRSEHDEVLGSDASAAASRIVENPALLNHLPYTNAVLKETLRLYPPVGTVRQGAPDVFITDPETGERFPTDGFMMFVASQAMHRWDTLWPEPDTVIPERWLVKEGDPLHPVKSAFRPFELGPRNCIGQELAFVEMRLILALTVRELEVVPQFPEDAPEVFGEKGFQWMTGTQITAHPKEGMPAKIVRR</sequence>
<dbReference type="InterPro" id="IPR012334">
    <property type="entry name" value="Pectin_lyas_fold"/>
</dbReference>
<dbReference type="InterPro" id="IPR036779">
    <property type="entry name" value="LysM_dom_sf"/>
</dbReference>
<dbReference type="PROSITE" id="PS51257">
    <property type="entry name" value="PROKAR_LIPOPROTEIN"/>
    <property type="match status" value="1"/>
</dbReference>
<evidence type="ECO:0000256" key="2">
    <source>
        <dbReference type="ARBA" id="ARBA00005179"/>
    </source>
</evidence>
<dbReference type="EMBL" id="MOPA01000006">
    <property type="protein sequence ID" value="KAK1537956.1"/>
    <property type="molecule type" value="Genomic_DNA"/>
</dbReference>
<dbReference type="PRINTS" id="PR00385">
    <property type="entry name" value="P450"/>
</dbReference>
<dbReference type="RefSeq" id="XP_060348708.1">
    <property type="nucleotide sequence ID" value="XM_060492338.1"/>
</dbReference>